<feature type="transmembrane region" description="Helical" evidence="7">
    <location>
        <begin position="17"/>
        <end position="40"/>
    </location>
</feature>
<evidence type="ECO:0000256" key="3">
    <source>
        <dbReference type="ARBA" id="ARBA00022475"/>
    </source>
</evidence>
<comment type="caution">
    <text evidence="8">The sequence shown here is derived from an EMBL/GenBank/DDBJ whole genome shotgun (WGS) entry which is preliminary data.</text>
</comment>
<keyword evidence="3" id="KW-1003">Cell membrane</keyword>
<dbReference type="Proteomes" id="UP000767291">
    <property type="component" value="Unassembled WGS sequence"/>
</dbReference>
<evidence type="ECO:0000256" key="4">
    <source>
        <dbReference type="ARBA" id="ARBA00022692"/>
    </source>
</evidence>
<protein>
    <submittedName>
        <fullName evidence="8">Choline-glycine betaine transporter</fullName>
    </submittedName>
</protein>
<evidence type="ECO:0000313" key="9">
    <source>
        <dbReference type="Proteomes" id="UP000767291"/>
    </source>
</evidence>
<organism evidence="8 9">
    <name type="scientific">Metaclostridioides mangenotii</name>
    <dbReference type="NCBI Taxonomy" id="1540"/>
    <lineage>
        <taxon>Bacteria</taxon>
        <taxon>Bacillati</taxon>
        <taxon>Bacillota</taxon>
        <taxon>Clostridia</taxon>
        <taxon>Peptostreptococcales</taxon>
        <taxon>Peptostreptococcaceae</taxon>
        <taxon>Metaclostridioides</taxon>
    </lineage>
</organism>
<evidence type="ECO:0000256" key="7">
    <source>
        <dbReference type="SAM" id="Phobius"/>
    </source>
</evidence>
<gene>
    <name evidence="8" type="ORF">J2Z43_002845</name>
</gene>
<reference evidence="8 9" key="1">
    <citation type="submission" date="2021-03" db="EMBL/GenBank/DDBJ databases">
        <title>Genomic Encyclopedia of Type Strains, Phase IV (KMG-IV): sequencing the most valuable type-strain genomes for metagenomic binning, comparative biology and taxonomic classification.</title>
        <authorList>
            <person name="Goeker M."/>
        </authorList>
    </citation>
    <scope>NUCLEOTIDE SEQUENCE [LARGE SCALE GENOMIC DNA]</scope>
    <source>
        <strain evidence="8 9">DSM 1289</strain>
    </source>
</reference>
<evidence type="ECO:0000256" key="1">
    <source>
        <dbReference type="ARBA" id="ARBA00004651"/>
    </source>
</evidence>
<evidence type="ECO:0000256" key="2">
    <source>
        <dbReference type="ARBA" id="ARBA00022448"/>
    </source>
</evidence>
<dbReference type="Pfam" id="PF02028">
    <property type="entry name" value="BCCT"/>
    <property type="match status" value="1"/>
</dbReference>
<sequence>MVVLALSLSKGRTLGEVVIGIGVIYPLIAGIWFSIFGGTANRFEMQNPRILSTVMNSVWLPSVLLPCCKNYLSHIS</sequence>
<proteinExistence type="predicted"/>
<comment type="subcellular location">
    <subcellularLocation>
        <location evidence="1">Cell membrane</location>
        <topology evidence="1">Multi-pass membrane protein</topology>
    </subcellularLocation>
</comment>
<dbReference type="InterPro" id="IPR000060">
    <property type="entry name" value="BCCT_transptr"/>
</dbReference>
<keyword evidence="9" id="KW-1185">Reference proteome</keyword>
<keyword evidence="2" id="KW-0813">Transport</keyword>
<keyword evidence="4 7" id="KW-0812">Transmembrane</keyword>
<evidence type="ECO:0000256" key="6">
    <source>
        <dbReference type="ARBA" id="ARBA00023136"/>
    </source>
</evidence>
<name>A0ABS4EEM3_9FIRM</name>
<accession>A0ABS4EEM3</accession>
<keyword evidence="6 7" id="KW-0472">Membrane</keyword>
<keyword evidence="5 7" id="KW-1133">Transmembrane helix</keyword>
<evidence type="ECO:0000313" key="8">
    <source>
        <dbReference type="EMBL" id="MBP1856393.1"/>
    </source>
</evidence>
<evidence type="ECO:0000256" key="5">
    <source>
        <dbReference type="ARBA" id="ARBA00022989"/>
    </source>
</evidence>
<dbReference type="EMBL" id="JAGGJX010000008">
    <property type="protein sequence ID" value="MBP1856393.1"/>
    <property type="molecule type" value="Genomic_DNA"/>
</dbReference>